<keyword evidence="5" id="KW-0028">Amino-acid biosynthesis</keyword>
<dbReference type="EMBL" id="SMMX01000024">
    <property type="protein sequence ID" value="TDA20345.1"/>
    <property type="molecule type" value="Genomic_DNA"/>
</dbReference>
<dbReference type="PIRSF" id="PIRSF000441">
    <property type="entry name" value="CysE"/>
    <property type="match status" value="1"/>
</dbReference>
<keyword evidence="6 10" id="KW-0808">Transferase</keyword>
<dbReference type="NCBIfam" id="TIGR01172">
    <property type="entry name" value="cysE"/>
    <property type="match status" value="1"/>
</dbReference>
<comment type="catalytic activity">
    <reaction evidence="9 10">
        <text>L-serine + acetyl-CoA = O-acetyl-L-serine + CoA</text>
        <dbReference type="Rhea" id="RHEA:24560"/>
        <dbReference type="ChEBI" id="CHEBI:33384"/>
        <dbReference type="ChEBI" id="CHEBI:57287"/>
        <dbReference type="ChEBI" id="CHEBI:57288"/>
        <dbReference type="ChEBI" id="CHEBI:58340"/>
        <dbReference type="EC" id="2.3.1.30"/>
    </reaction>
</comment>
<dbReference type="InterPro" id="IPR045304">
    <property type="entry name" value="LbH_SAT"/>
</dbReference>
<dbReference type="AlphaFoldDB" id="A0A4R4FA08"/>
<feature type="coiled-coil region" evidence="11">
    <location>
        <begin position="194"/>
        <end position="228"/>
    </location>
</feature>
<evidence type="ECO:0000256" key="10">
    <source>
        <dbReference type="PIRNR" id="PIRNR000441"/>
    </source>
</evidence>
<dbReference type="PANTHER" id="PTHR42811">
    <property type="entry name" value="SERINE ACETYLTRANSFERASE"/>
    <property type="match status" value="1"/>
</dbReference>
<dbReference type="GO" id="GO:0005737">
    <property type="term" value="C:cytoplasm"/>
    <property type="evidence" value="ECO:0007669"/>
    <property type="project" value="InterPro"/>
</dbReference>
<proteinExistence type="inferred from homology"/>
<dbReference type="GO" id="GO:0009001">
    <property type="term" value="F:serine O-acetyltransferase activity"/>
    <property type="evidence" value="ECO:0007669"/>
    <property type="project" value="UniProtKB-EC"/>
</dbReference>
<dbReference type="SUPFAM" id="SSF51161">
    <property type="entry name" value="Trimeric LpxA-like enzymes"/>
    <property type="match status" value="1"/>
</dbReference>
<name>A0A4R4FA08_9FIRM</name>
<protein>
    <recommendedName>
        <fullName evidence="4 10">Serine acetyltransferase</fullName>
        <ecNumber evidence="3 10">2.3.1.30</ecNumber>
    </recommendedName>
</protein>
<dbReference type="NCBIfam" id="NF041874">
    <property type="entry name" value="EPS_EpsC"/>
    <property type="match status" value="1"/>
</dbReference>
<evidence type="ECO:0000313" key="12">
    <source>
        <dbReference type="EMBL" id="TDA20345.1"/>
    </source>
</evidence>
<dbReference type="InterPro" id="IPR042122">
    <property type="entry name" value="Ser_AcTrfase_N_sf"/>
</dbReference>
<evidence type="ECO:0000256" key="2">
    <source>
        <dbReference type="ARBA" id="ARBA00007274"/>
    </source>
</evidence>
<keyword evidence="8 10" id="KW-0012">Acyltransferase</keyword>
<dbReference type="Pfam" id="PF00132">
    <property type="entry name" value="Hexapep"/>
    <property type="match status" value="1"/>
</dbReference>
<dbReference type="InterPro" id="IPR005881">
    <property type="entry name" value="Ser_O-AcTrfase"/>
</dbReference>
<comment type="similarity">
    <text evidence="2 10">Belongs to the transferase hexapeptide repeat family.</text>
</comment>
<evidence type="ECO:0000256" key="3">
    <source>
        <dbReference type="ARBA" id="ARBA00013266"/>
    </source>
</evidence>
<dbReference type="Proteomes" id="UP000295710">
    <property type="component" value="Unassembled WGS sequence"/>
</dbReference>
<comment type="pathway">
    <text evidence="1">Amino-acid biosynthesis; L-cysteine biosynthesis; L-cysteine from L-serine: step 1/2.</text>
</comment>
<dbReference type="InterPro" id="IPR053376">
    <property type="entry name" value="Serine_acetyltransferase"/>
</dbReference>
<gene>
    <name evidence="12" type="primary">cysE</name>
    <name evidence="12" type="ORF">E1963_17795</name>
</gene>
<dbReference type="UniPathway" id="UPA00136">
    <property type="reaction ID" value="UER00199"/>
</dbReference>
<dbReference type="EC" id="2.3.1.30" evidence="3 10"/>
<evidence type="ECO:0000256" key="11">
    <source>
        <dbReference type="SAM" id="Coils"/>
    </source>
</evidence>
<dbReference type="Gene3D" id="1.10.3130.10">
    <property type="entry name" value="serine acetyltransferase, domain 1"/>
    <property type="match status" value="1"/>
</dbReference>
<evidence type="ECO:0000256" key="1">
    <source>
        <dbReference type="ARBA" id="ARBA00004876"/>
    </source>
</evidence>
<accession>A0A4R4FA08</accession>
<evidence type="ECO:0000256" key="7">
    <source>
        <dbReference type="ARBA" id="ARBA00023192"/>
    </source>
</evidence>
<dbReference type="RefSeq" id="WP_132280973.1">
    <property type="nucleotide sequence ID" value="NZ_JAOBST010000029.1"/>
</dbReference>
<dbReference type="CDD" id="cd03354">
    <property type="entry name" value="LbH_SAT"/>
    <property type="match status" value="1"/>
</dbReference>
<evidence type="ECO:0000256" key="4">
    <source>
        <dbReference type="ARBA" id="ARBA00018522"/>
    </source>
</evidence>
<evidence type="ECO:0000256" key="8">
    <source>
        <dbReference type="ARBA" id="ARBA00023315"/>
    </source>
</evidence>
<comment type="caution">
    <text evidence="12">The sequence shown here is derived from an EMBL/GenBank/DDBJ whole genome shotgun (WGS) entry which is preliminary data.</text>
</comment>
<evidence type="ECO:0000256" key="9">
    <source>
        <dbReference type="ARBA" id="ARBA00049486"/>
    </source>
</evidence>
<evidence type="ECO:0000256" key="5">
    <source>
        <dbReference type="ARBA" id="ARBA00022605"/>
    </source>
</evidence>
<dbReference type="InterPro" id="IPR001451">
    <property type="entry name" value="Hexapep"/>
</dbReference>
<dbReference type="FunFam" id="2.160.10.10:FF:000007">
    <property type="entry name" value="Serine acetyltransferase"/>
    <property type="match status" value="1"/>
</dbReference>
<evidence type="ECO:0000256" key="6">
    <source>
        <dbReference type="ARBA" id="ARBA00022679"/>
    </source>
</evidence>
<keyword evidence="11" id="KW-0175">Coiled coil</keyword>
<organism evidence="12 13">
    <name type="scientific">Extibacter muris</name>
    <dbReference type="NCBI Taxonomy" id="1796622"/>
    <lineage>
        <taxon>Bacteria</taxon>
        <taxon>Bacillati</taxon>
        <taxon>Bacillota</taxon>
        <taxon>Clostridia</taxon>
        <taxon>Lachnospirales</taxon>
        <taxon>Lachnospiraceae</taxon>
        <taxon>Extibacter</taxon>
    </lineage>
</organism>
<reference evidence="12 13" key="1">
    <citation type="journal article" date="2016" name="Nat. Microbiol.">
        <title>The Mouse Intestinal Bacterial Collection (miBC) provides host-specific insight into cultured diversity and functional potential of the gut microbiota.</title>
        <authorList>
            <person name="Lagkouvardos I."/>
            <person name="Pukall R."/>
            <person name="Abt B."/>
            <person name="Foesel B.U."/>
            <person name="Meier-Kolthoff J.P."/>
            <person name="Kumar N."/>
            <person name="Bresciani A."/>
            <person name="Martinez I."/>
            <person name="Just S."/>
            <person name="Ziegler C."/>
            <person name="Brugiroux S."/>
            <person name="Garzetti D."/>
            <person name="Wenning M."/>
            <person name="Bui T.P."/>
            <person name="Wang J."/>
            <person name="Hugenholtz F."/>
            <person name="Plugge C.M."/>
            <person name="Peterson D.A."/>
            <person name="Hornef M.W."/>
            <person name="Baines J.F."/>
            <person name="Smidt H."/>
            <person name="Walter J."/>
            <person name="Kristiansen K."/>
            <person name="Nielsen H.B."/>
            <person name="Haller D."/>
            <person name="Overmann J."/>
            <person name="Stecher B."/>
            <person name="Clavel T."/>
        </authorList>
    </citation>
    <scope>NUCLEOTIDE SEQUENCE [LARGE SCALE GENOMIC DNA]</scope>
    <source>
        <strain evidence="12 13">DSM 28560</strain>
    </source>
</reference>
<dbReference type="GO" id="GO:0006535">
    <property type="term" value="P:cysteine biosynthetic process from serine"/>
    <property type="evidence" value="ECO:0007669"/>
    <property type="project" value="InterPro"/>
</dbReference>
<sequence length="232" mass="26317">MGILSYVREEVKVIRERDPAIKSNMEVFLYPSFKVILRYRIAHKLYRKKHFFLARWISQRAARKTGIEIHPGARIGKGFFIDHGSGVIIGETTEIGNNVTLYQGVTLGGTGKEQGKRHPTLRDNVMVSAGAKILGSFTIGENSKIGAGSVVLEEVPPNCTVVGVPGRVVKMGDQRIPRVDMDQVHLPDPISNDIRELQKDNIRMHRQIQEMEKRMRCMREDNIEVLDEEEKE</sequence>
<dbReference type="InterPro" id="IPR011004">
    <property type="entry name" value="Trimer_LpxA-like_sf"/>
</dbReference>
<dbReference type="Gene3D" id="2.160.10.10">
    <property type="entry name" value="Hexapeptide repeat proteins"/>
    <property type="match status" value="1"/>
</dbReference>
<evidence type="ECO:0000313" key="13">
    <source>
        <dbReference type="Proteomes" id="UP000295710"/>
    </source>
</evidence>
<keyword evidence="13" id="KW-1185">Reference proteome</keyword>
<keyword evidence="7" id="KW-0198">Cysteine biosynthesis</keyword>